<evidence type="ECO:0000313" key="3">
    <source>
        <dbReference type="EMBL" id="CAF4129404.1"/>
    </source>
</evidence>
<dbReference type="EMBL" id="CAJOBG010004863">
    <property type="protein sequence ID" value="CAF4129404.1"/>
    <property type="molecule type" value="Genomic_DNA"/>
</dbReference>
<sequence length="114" mass="13706">MRHSRSYEFLPKICNKILVQDKTIILYREWMSNEREYIKQEMIIFATISDNDTQSKHNNNIKSAKRRPGETNQALRIIQQYYDEEEYEQDDLPTTTTAIHQTEIDNYLKFGIDK</sequence>
<evidence type="ECO:0000313" key="1">
    <source>
        <dbReference type="EMBL" id="CAF1615954.1"/>
    </source>
</evidence>
<dbReference type="Proteomes" id="UP000663856">
    <property type="component" value="Unassembled WGS sequence"/>
</dbReference>
<keyword evidence="5" id="KW-1185">Reference proteome</keyword>
<dbReference type="EMBL" id="CAJNRF010006974">
    <property type="protein sequence ID" value="CAF2087484.1"/>
    <property type="molecule type" value="Genomic_DNA"/>
</dbReference>
<organism evidence="2 4">
    <name type="scientific">Rotaria magnacalcarata</name>
    <dbReference type="NCBI Taxonomy" id="392030"/>
    <lineage>
        <taxon>Eukaryota</taxon>
        <taxon>Metazoa</taxon>
        <taxon>Spiralia</taxon>
        <taxon>Gnathifera</taxon>
        <taxon>Rotifera</taxon>
        <taxon>Eurotatoria</taxon>
        <taxon>Bdelloidea</taxon>
        <taxon>Philodinida</taxon>
        <taxon>Philodinidae</taxon>
        <taxon>Rotaria</taxon>
    </lineage>
</organism>
<evidence type="ECO:0000313" key="4">
    <source>
        <dbReference type="Proteomes" id="UP000663856"/>
    </source>
</evidence>
<evidence type="ECO:0000313" key="2">
    <source>
        <dbReference type="EMBL" id="CAF2087484.1"/>
    </source>
</evidence>
<name>A0A816SMK8_9BILA</name>
<dbReference type="OrthoDB" id="10501280at2759"/>
<accession>A0A816SMK8</accession>
<dbReference type="Proteomes" id="UP000663866">
    <property type="component" value="Unassembled WGS sequence"/>
</dbReference>
<gene>
    <name evidence="1" type="ORF">KQP761_LOCUS24006</name>
    <name evidence="3" type="ORF">OVN521_LOCUS22424</name>
    <name evidence="2" type="ORF">WKI299_LOCUS17506</name>
</gene>
<dbReference type="Proteomes" id="UP000663834">
    <property type="component" value="Unassembled WGS sequence"/>
</dbReference>
<evidence type="ECO:0000313" key="5">
    <source>
        <dbReference type="Proteomes" id="UP000663866"/>
    </source>
</evidence>
<comment type="caution">
    <text evidence="2">The sequence shown here is derived from an EMBL/GenBank/DDBJ whole genome shotgun (WGS) entry which is preliminary data.</text>
</comment>
<dbReference type="EMBL" id="CAJNOW010012936">
    <property type="protein sequence ID" value="CAF1615954.1"/>
    <property type="molecule type" value="Genomic_DNA"/>
</dbReference>
<reference evidence="2" key="1">
    <citation type="submission" date="2021-02" db="EMBL/GenBank/DDBJ databases">
        <authorList>
            <person name="Nowell W R."/>
        </authorList>
    </citation>
    <scope>NUCLEOTIDE SEQUENCE</scope>
</reference>
<dbReference type="AlphaFoldDB" id="A0A816SMK8"/>
<protein>
    <submittedName>
        <fullName evidence="2">Uncharacterized protein</fullName>
    </submittedName>
</protein>
<proteinExistence type="predicted"/>